<dbReference type="Proteomes" id="UP001367508">
    <property type="component" value="Unassembled WGS sequence"/>
</dbReference>
<protein>
    <submittedName>
        <fullName evidence="1">Uncharacterized protein</fullName>
    </submittedName>
</protein>
<organism evidence="1 2">
    <name type="scientific">Canavalia gladiata</name>
    <name type="common">Sword bean</name>
    <name type="synonym">Dolichos gladiatus</name>
    <dbReference type="NCBI Taxonomy" id="3824"/>
    <lineage>
        <taxon>Eukaryota</taxon>
        <taxon>Viridiplantae</taxon>
        <taxon>Streptophyta</taxon>
        <taxon>Embryophyta</taxon>
        <taxon>Tracheophyta</taxon>
        <taxon>Spermatophyta</taxon>
        <taxon>Magnoliopsida</taxon>
        <taxon>eudicotyledons</taxon>
        <taxon>Gunneridae</taxon>
        <taxon>Pentapetalae</taxon>
        <taxon>rosids</taxon>
        <taxon>fabids</taxon>
        <taxon>Fabales</taxon>
        <taxon>Fabaceae</taxon>
        <taxon>Papilionoideae</taxon>
        <taxon>50 kb inversion clade</taxon>
        <taxon>NPAAA clade</taxon>
        <taxon>indigoferoid/millettioid clade</taxon>
        <taxon>Phaseoleae</taxon>
        <taxon>Canavalia</taxon>
    </lineage>
</organism>
<accession>A0AAN9M323</accession>
<evidence type="ECO:0000313" key="1">
    <source>
        <dbReference type="EMBL" id="KAK7345234.1"/>
    </source>
</evidence>
<evidence type="ECO:0000313" key="2">
    <source>
        <dbReference type="Proteomes" id="UP001367508"/>
    </source>
</evidence>
<dbReference type="AlphaFoldDB" id="A0AAN9M323"/>
<reference evidence="1 2" key="1">
    <citation type="submission" date="2024-01" db="EMBL/GenBank/DDBJ databases">
        <title>The genomes of 5 underutilized Papilionoideae crops provide insights into root nodulation and disease resistanc.</title>
        <authorList>
            <person name="Jiang F."/>
        </authorList>
    </citation>
    <scope>NUCLEOTIDE SEQUENCE [LARGE SCALE GENOMIC DNA]</scope>
    <source>
        <strain evidence="1">LVBAO_FW01</strain>
        <tissue evidence="1">Leaves</tissue>
    </source>
</reference>
<name>A0AAN9M323_CANGL</name>
<dbReference type="EMBL" id="JAYMYQ010000003">
    <property type="protein sequence ID" value="KAK7345234.1"/>
    <property type="molecule type" value="Genomic_DNA"/>
</dbReference>
<sequence>MVVGMSEVKEWVERFRVVDASVKCVCAFGVKSICRFNCFIDFHDDMGFINVGCSASQERGALLFLNQAYNKKTKSGQKEETLGPTYNDPSFELSHKPIFSNVNRVPEYSWQHQA</sequence>
<comment type="caution">
    <text evidence="1">The sequence shown here is derived from an EMBL/GenBank/DDBJ whole genome shotgun (WGS) entry which is preliminary data.</text>
</comment>
<keyword evidence="2" id="KW-1185">Reference proteome</keyword>
<proteinExistence type="predicted"/>
<gene>
    <name evidence="1" type="ORF">VNO77_15827</name>
</gene>